<dbReference type="PROSITE" id="PS51257">
    <property type="entry name" value="PROKAR_LIPOPROTEIN"/>
    <property type="match status" value="1"/>
</dbReference>
<feature type="signal peptide" evidence="5">
    <location>
        <begin position="1"/>
        <end position="19"/>
    </location>
</feature>
<dbReference type="Proteomes" id="UP000249417">
    <property type="component" value="Unassembled WGS sequence"/>
</dbReference>
<dbReference type="EMBL" id="QFQB01000006">
    <property type="protein sequence ID" value="PZQ48276.1"/>
    <property type="molecule type" value="Genomic_DNA"/>
</dbReference>
<dbReference type="InterPro" id="IPR013766">
    <property type="entry name" value="Thioredoxin_domain"/>
</dbReference>
<evidence type="ECO:0000256" key="3">
    <source>
        <dbReference type="ARBA" id="ARBA00023157"/>
    </source>
</evidence>
<dbReference type="InterPro" id="IPR036249">
    <property type="entry name" value="Thioredoxin-like_sf"/>
</dbReference>
<dbReference type="InterPro" id="IPR017937">
    <property type="entry name" value="Thioredoxin_CS"/>
</dbReference>
<dbReference type="InterPro" id="IPR000866">
    <property type="entry name" value="AhpC/TSA"/>
</dbReference>
<dbReference type="GO" id="GO:0030313">
    <property type="term" value="C:cell envelope"/>
    <property type="evidence" value="ECO:0007669"/>
    <property type="project" value="UniProtKB-SubCell"/>
</dbReference>
<dbReference type="InterPro" id="IPR050553">
    <property type="entry name" value="Thioredoxin_ResA/DsbE_sf"/>
</dbReference>
<feature type="domain" description="Thioredoxin" evidence="6">
    <location>
        <begin position="38"/>
        <end position="184"/>
    </location>
</feature>
<keyword evidence="3" id="KW-1015">Disulfide bond</keyword>
<dbReference type="GO" id="GO:0016209">
    <property type="term" value="F:antioxidant activity"/>
    <property type="evidence" value="ECO:0007669"/>
    <property type="project" value="InterPro"/>
</dbReference>
<dbReference type="CDD" id="cd02966">
    <property type="entry name" value="TlpA_like_family"/>
    <property type="match status" value="1"/>
</dbReference>
<dbReference type="Pfam" id="PF00578">
    <property type="entry name" value="AhpC-TSA"/>
    <property type="match status" value="1"/>
</dbReference>
<comment type="subcellular location">
    <subcellularLocation>
        <location evidence="1">Cell envelope</location>
    </subcellularLocation>
</comment>
<dbReference type="PANTHER" id="PTHR42852:SF6">
    <property type="entry name" value="THIOL:DISULFIDE INTERCHANGE PROTEIN DSBE"/>
    <property type="match status" value="1"/>
</dbReference>
<gene>
    <name evidence="7" type="ORF">DI551_01955</name>
</gene>
<evidence type="ECO:0000313" key="8">
    <source>
        <dbReference type="Proteomes" id="UP000249417"/>
    </source>
</evidence>
<sequence>MIRNATLLALVLAACFAYVAVENKTSAPITQKTVQGPAQQSRPAPDFSFTDFKGKKQSLSDYMGKAVVLNFWASWCAPCVIEFPQMLELAKATEGSAVFLFISLDISQRDAEKFLKKYQKDIDRKSILIGLDEDKRISQELYQTYAIPETYLIDRSGTITEKIIGADIQWNGEEMKKKIISLSH</sequence>
<evidence type="ECO:0000256" key="2">
    <source>
        <dbReference type="ARBA" id="ARBA00022748"/>
    </source>
</evidence>
<dbReference type="AlphaFoldDB" id="A0A2W5N4D2"/>
<reference evidence="7 8" key="1">
    <citation type="submission" date="2017-08" db="EMBL/GenBank/DDBJ databases">
        <title>Infants hospitalized years apart are colonized by the same room-sourced microbial strains.</title>
        <authorList>
            <person name="Brooks B."/>
            <person name="Olm M.R."/>
            <person name="Firek B.A."/>
            <person name="Baker R."/>
            <person name="Thomas B.C."/>
            <person name="Morowitz M.J."/>
            <person name="Banfield J.F."/>
        </authorList>
    </citation>
    <scope>NUCLEOTIDE SEQUENCE [LARGE SCALE GENOMIC DNA]</scope>
    <source>
        <strain evidence="7">S2_005_002_R2_29</strain>
    </source>
</reference>
<dbReference type="PROSITE" id="PS51352">
    <property type="entry name" value="THIOREDOXIN_2"/>
    <property type="match status" value="1"/>
</dbReference>
<protein>
    <recommendedName>
        <fullName evidence="6">Thioredoxin domain-containing protein</fullName>
    </recommendedName>
</protein>
<dbReference type="GO" id="GO:0016491">
    <property type="term" value="F:oxidoreductase activity"/>
    <property type="evidence" value="ECO:0007669"/>
    <property type="project" value="InterPro"/>
</dbReference>
<dbReference type="PROSITE" id="PS00194">
    <property type="entry name" value="THIOREDOXIN_1"/>
    <property type="match status" value="1"/>
</dbReference>
<dbReference type="SUPFAM" id="SSF52833">
    <property type="entry name" value="Thioredoxin-like"/>
    <property type="match status" value="1"/>
</dbReference>
<name>A0A2W5N4D2_9BACT</name>
<dbReference type="GO" id="GO:0017004">
    <property type="term" value="P:cytochrome complex assembly"/>
    <property type="evidence" value="ECO:0007669"/>
    <property type="project" value="UniProtKB-KW"/>
</dbReference>
<keyword evidence="2" id="KW-0201">Cytochrome c-type biogenesis</keyword>
<evidence type="ECO:0000256" key="5">
    <source>
        <dbReference type="SAM" id="SignalP"/>
    </source>
</evidence>
<dbReference type="Gene3D" id="3.40.30.10">
    <property type="entry name" value="Glutaredoxin"/>
    <property type="match status" value="1"/>
</dbReference>
<comment type="caution">
    <text evidence="7">The sequence shown here is derived from an EMBL/GenBank/DDBJ whole genome shotgun (WGS) entry which is preliminary data.</text>
</comment>
<evidence type="ECO:0000313" key="7">
    <source>
        <dbReference type="EMBL" id="PZQ48276.1"/>
    </source>
</evidence>
<feature type="chain" id="PRO_5015850445" description="Thioredoxin domain-containing protein" evidence="5">
    <location>
        <begin position="20"/>
        <end position="184"/>
    </location>
</feature>
<organism evidence="7 8">
    <name type="scientific">Micavibrio aeruginosavorus</name>
    <dbReference type="NCBI Taxonomy" id="349221"/>
    <lineage>
        <taxon>Bacteria</taxon>
        <taxon>Pseudomonadati</taxon>
        <taxon>Bdellovibrionota</taxon>
        <taxon>Bdellovibrionia</taxon>
        <taxon>Bdellovibrionales</taxon>
        <taxon>Pseudobdellovibrionaceae</taxon>
        <taxon>Micavibrio</taxon>
    </lineage>
</organism>
<dbReference type="PANTHER" id="PTHR42852">
    <property type="entry name" value="THIOL:DISULFIDE INTERCHANGE PROTEIN DSBE"/>
    <property type="match status" value="1"/>
</dbReference>
<keyword evidence="5" id="KW-0732">Signal</keyword>
<accession>A0A2W5N4D2</accession>
<proteinExistence type="predicted"/>
<evidence type="ECO:0000256" key="1">
    <source>
        <dbReference type="ARBA" id="ARBA00004196"/>
    </source>
</evidence>
<evidence type="ECO:0000256" key="4">
    <source>
        <dbReference type="ARBA" id="ARBA00023284"/>
    </source>
</evidence>
<keyword evidence="4" id="KW-0676">Redox-active center</keyword>
<evidence type="ECO:0000259" key="6">
    <source>
        <dbReference type="PROSITE" id="PS51352"/>
    </source>
</evidence>